<dbReference type="GO" id="GO:0046872">
    <property type="term" value="F:metal ion binding"/>
    <property type="evidence" value="ECO:0007669"/>
    <property type="project" value="UniProtKB-KW"/>
</dbReference>
<dbReference type="InterPro" id="IPR006638">
    <property type="entry name" value="Elp3/MiaA/NifB-like_rSAM"/>
</dbReference>
<gene>
    <name evidence="5" type="ordered locus">Arcpr_0414</name>
</gene>
<dbReference type="PaxDb" id="572546-Arcpr_0414"/>
<dbReference type="OrthoDB" id="15538at2157"/>
<dbReference type="SMART" id="SM00729">
    <property type="entry name" value="Elp3"/>
    <property type="match status" value="1"/>
</dbReference>
<dbReference type="STRING" id="572546.Arcpr_0414"/>
<accession>D2RGQ7</accession>
<dbReference type="RefSeq" id="WP_012939818.1">
    <property type="nucleotide sequence ID" value="NC_013741.1"/>
</dbReference>
<keyword evidence="1" id="KW-0479">Metal-binding</keyword>
<evidence type="ECO:0000313" key="5">
    <source>
        <dbReference type="EMBL" id="ADB57482.1"/>
    </source>
</evidence>
<dbReference type="HOGENOM" id="CLU_015525_2_1_2"/>
<keyword evidence="3" id="KW-0411">Iron-sulfur</keyword>
<name>D2RGQ7_ARCPA</name>
<dbReference type="InterPro" id="IPR007197">
    <property type="entry name" value="rSAM"/>
</dbReference>
<dbReference type="InterPro" id="IPR058240">
    <property type="entry name" value="rSAM_sf"/>
</dbReference>
<dbReference type="AlphaFoldDB" id="D2RGQ7"/>
<protein>
    <submittedName>
        <fullName evidence="5">Radical SAM domain protein</fullName>
    </submittedName>
</protein>
<dbReference type="GeneID" id="8739072"/>
<evidence type="ECO:0000259" key="4">
    <source>
        <dbReference type="SMART" id="SM00729"/>
    </source>
</evidence>
<dbReference type="EMBL" id="CP001857">
    <property type="protein sequence ID" value="ADB57482.1"/>
    <property type="molecule type" value="Genomic_DNA"/>
</dbReference>
<dbReference type="GO" id="GO:0051536">
    <property type="term" value="F:iron-sulfur cluster binding"/>
    <property type="evidence" value="ECO:0007669"/>
    <property type="project" value="UniProtKB-KW"/>
</dbReference>
<evidence type="ECO:0000313" key="6">
    <source>
        <dbReference type="Proteomes" id="UP000001901"/>
    </source>
</evidence>
<dbReference type="GO" id="GO:0003824">
    <property type="term" value="F:catalytic activity"/>
    <property type="evidence" value="ECO:0007669"/>
    <property type="project" value="InterPro"/>
</dbReference>
<dbReference type="Proteomes" id="UP000001901">
    <property type="component" value="Chromosome"/>
</dbReference>
<keyword evidence="6" id="KW-1185">Reference proteome</keyword>
<sequence>MYYVKPFDPWKSKLCTCPPKFSFNPYTGCYHNCIYCYSTYIPRFHELRLKKDLFRKLVKDLEKIPKNSLISMSNSSDPYPPIERELKITRKCLEIMSDFDIKLLIVTKSDIVARDLDVFPKKSAVGITITSLKTAKVIEPNAPDPEKRIEALKIIKECGVPVILRLDPIIPFLTEDEAMKVLEKCDFVDHVVTSTLKLRKDILARFSKVLPDLAEVYKRIYTERVGSYMYLPKDFRIRLLKAIEEKCNELGVSCAFCREGILFKAKSCDGSHLIPS</sequence>
<dbReference type="InterPro" id="IPR040086">
    <property type="entry name" value="MJ0683-like"/>
</dbReference>
<dbReference type="PANTHER" id="PTHR43432">
    <property type="entry name" value="SLR0285 PROTEIN"/>
    <property type="match status" value="1"/>
</dbReference>
<feature type="domain" description="Elp3/MiaA/NifB-like radical SAM core" evidence="4">
    <location>
        <begin position="19"/>
        <end position="223"/>
    </location>
</feature>
<dbReference type="eggNOG" id="arCOG01290">
    <property type="taxonomic scope" value="Archaea"/>
</dbReference>
<dbReference type="Pfam" id="PF04055">
    <property type="entry name" value="Radical_SAM"/>
    <property type="match status" value="1"/>
</dbReference>
<dbReference type="PANTHER" id="PTHR43432:SF3">
    <property type="entry name" value="SLR0285 PROTEIN"/>
    <property type="match status" value="1"/>
</dbReference>
<proteinExistence type="predicted"/>
<reference evidence="5 6" key="1">
    <citation type="journal article" date="2010" name="Stand. Genomic Sci.">
        <title>Complete genome sequence of Archaeoglobus profundus type strain (AV18).</title>
        <authorList>
            <person name="von Jan M."/>
            <person name="Lapidus A."/>
            <person name="Del Rio T.G."/>
            <person name="Copeland A."/>
            <person name="Tice H."/>
            <person name="Cheng J.F."/>
            <person name="Lucas S."/>
            <person name="Chen F."/>
            <person name="Nolan M."/>
            <person name="Goodwin L."/>
            <person name="Han C."/>
            <person name="Pitluck S."/>
            <person name="Liolios K."/>
            <person name="Ivanova N."/>
            <person name="Mavromatis K."/>
            <person name="Ovchinnikova G."/>
            <person name="Chertkov O."/>
            <person name="Pati A."/>
            <person name="Chen A."/>
            <person name="Palaniappan K."/>
            <person name="Land M."/>
            <person name="Hauser L."/>
            <person name="Chang Y.J."/>
            <person name="Jeffries C.D."/>
            <person name="Saunders E."/>
            <person name="Brettin T."/>
            <person name="Detter J.C."/>
            <person name="Chain P."/>
            <person name="Eichinger K."/>
            <person name="Huber H."/>
            <person name="Spring S."/>
            <person name="Rohde M."/>
            <person name="Goker M."/>
            <person name="Wirth R."/>
            <person name="Woyke T."/>
            <person name="Bristow J."/>
            <person name="Eisen J.A."/>
            <person name="Markowitz V."/>
            <person name="Hugenholtz P."/>
            <person name="Kyrpides N.C."/>
            <person name="Klenk H.P."/>
        </authorList>
    </citation>
    <scope>NUCLEOTIDE SEQUENCE [LARGE SCALE GENOMIC DNA]</scope>
    <source>
        <strain evidence="6">DSM 5631 / JCM 9629 / NBRC 100127 / Av18</strain>
    </source>
</reference>
<organism evidence="5 6">
    <name type="scientific">Archaeoglobus profundus (strain DSM 5631 / JCM 9629 / NBRC 100127 / Av18)</name>
    <dbReference type="NCBI Taxonomy" id="572546"/>
    <lineage>
        <taxon>Archaea</taxon>
        <taxon>Methanobacteriati</taxon>
        <taxon>Methanobacteriota</taxon>
        <taxon>Archaeoglobi</taxon>
        <taxon>Archaeoglobales</taxon>
        <taxon>Archaeoglobaceae</taxon>
        <taxon>Archaeoglobus</taxon>
    </lineage>
</organism>
<dbReference type="SFLD" id="SFLDG01084">
    <property type="entry name" value="Uncharacterised_Radical_SAM_Su"/>
    <property type="match status" value="1"/>
</dbReference>
<dbReference type="SUPFAM" id="SSF102114">
    <property type="entry name" value="Radical SAM enzymes"/>
    <property type="match status" value="1"/>
</dbReference>
<keyword evidence="2" id="KW-0408">Iron</keyword>
<dbReference type="Gene3D" id="3.80.30.30">
    <property type="match status" value="1"/>
</dbReference>
<evidence type="ECO:0000256" key="3">
    <source>
        <dbReference type="ARBA" id="ARBA00023014"/>
    </source>
</evidence>
<evidence type="ECO:0000256" key="2">
    <source>
        <dbReference type="ARBA" id="ARBA00023004"/>
    </source>
</evidence>
<dbReference type="KEGG" id="apo:Arcpr_0414"/>
<dbReference type="SFLD" id="SFLDS00029">
    <property type="entry name" value="Radical_SAM"/>
    <property type="match status" value="1"/>
</dbReference>
<evidence type="ECO:0000256" key="1">
    <source>
        <dbReference type="ARBA" id="ARBA00022723"/>
    </source>
</evidence>